<dbReference type="OrthoDB" id="2747330at2759"/>
<keyword evidence="2" id="KW-0378">Hydrolase</keyword>
<dbReference type="Pfam" id="PF00026">
    <property type="entry name" value="Asp"/>
    <property type="match status" value="2"/>
</dbReference>
<dbReference type="GO" id="GO:0006508">
    <property type="term" value="P:proteolysis"/>
    <property type="evidence" value="ECO:0007669"/>
    <property type="project" value="InterPro"/>
</dbReference>
<dbReference type="InterPro" id="IPR001969">
    <property type="entry name" value="Aspartic_peptidase_AS"/>
</dbReference>
<keyword evidence="2" id="KW-0645">Protease</keyword>
<dbReference type="GO" id="GO:0004190">
    <property type="term" value="F:aspartic-type endopeptidase activity"/>
    <property type="evidence" value="ECO:0007669"/>
    <property type="project" value="UniProtKB-KW"/>
</dbReference>
<evidence type="ECO:0000313" key="4">
    <source>
        <dbReference type="EMBL" id="KAH7240296.1"/>
    </source>
</evidence>
<dbReference type="Gene3D" id="2.40.70.10">
    <property type="entry name" value="Acid Proteases"/>
    <property type="match status" value="2"/>
</dbReference>
<dbReference type="AlphaFoldDB" id="A0A9P9K113"/>
<dbReference type="PANTHER" id="PTHR47966:SF2">
    <property type="entry name" value="ASPERGILLOPEPSIN-1-RELATED"/>
    <property type="match status" value="1"/>
</dbReference>
<evidence type="ECO:0000313" key="5">
    <source>
        <dbReference type="Proteomes" id="UP000720189"/>
    </source>
</evidence>
<feature type="domain" description="Peptidase A1" evidence="3">
    <location>
        <begin position="1"/>
        <end position="249"/>
    </location>
</feature>
<keyword evidence="5" id="KW-1185">Reference proteome</keyword>
<dbReference type="InterPro" id="IPR021109">
    <property type="entry name" value="Peptidase_aspartic_dom_sf"/>
</dbReference>
<dbReference type="PANTHER" id="PTHR47966">
    <property type="entry name" value="BETA-SITE APP-CLEAVING ENZYME, ISOFORM A-RELATED"/>
    <property type="match status" value="1"/>
</dbReference>
<dbReference type="GeneID" id="70225955"/>
<evidence type="ECO:0000256" key="1">
    <source>
        <dbReference type="ARBA" id="ARBA00007447"/>
    </source>
</evidence>
<comment type="caution">
    <text evidence="4">The sequence shown here is derived from an EMBL/GenBank/DDBJ whole genome shotgun (WGS) entry which is preliminary data.</text>
</comment>
<dbReference type="InterPro" id="IPR033121">
    <property type="entry name" value="PEPTIDASE_A1"/>
</dbReference>
<dbReference type="EMBL" id="JAGMUX010000014">
    <property type="protein sequence ID" value="KAH7240296.1"/>
    <property type="molecule type" value="Genomic_DNA"/>
</dbReference>
<proteinExistence type="inferred from homology"/>
<dbReference type="InterPro" id="IPR001461">
    <property type="entry name" value="Aspartic_peptidase_A1"/>
</dbReference>
<protein>
    <submittedName>
        <fullName evidence="4">Aspartic peptidase domain-containing protein</fullName>
    </submittedName>
</protein>
<comment type="similarity">
    <text evidence="1">Belongs to the peptidase A1 family.</text>
</comment>
<name>A0A9P9K113_FUSRE</name>
<dbReference type="PROSITE" id="PS51767">
    <property type="entry name" value="PEPTIDASE_A1"/>
    <property type="match status" value="1"/>
</dbReference>
<dbReference type="PROSITE" id="PS00141">
    <property type="entry name" value="ASP_PROTEASE"/>
    <property type="match status" value="1"/>
</dbReference>
<keyword evidence="2" id="KW-0064">Aspartyl protease</keyword>
<reference evidence="4" key="1">
    <citation type="journal article" date="2021" name="Nat. Commun.">
        <title>Genetic determinants of endophytism in the Arabidopsis root mycobiome.</title>
        <authorList>
            <person name="Mesny F."/>
            <person name="Miyauchi S."/>
            <person name="Thiergart T."/>
            <person name="Pickel B."/>
            <person name="Atanasova L."/>
            <person name="Karlsson M."/>
            <person name="Huettel B."/>
            <person name="Barry K.W."/>
            <person name="Haridas S."/>
            <person name="Chen C."/>
            <person name="Bauer D."/>
            <person name="Andreopoulos W."/>
            <person name="Pangilinan J."/>
            <person name="LaButti K."/>
            <person name="Riley R."/>
            <person name="Lipzen A."/>
            <person name="Clum A."/>
            <person name="Drula E."/>
            <person name="Henrissat B."/>
            <person name="Kohler A."/>
            <person name="Grigoriev I.V."/>
            <person name="Martin F.M."/>
            <person name="Hacquard S."/>
        </authorList>
    </citation>
    <scope>NUCLEOTIDE SEQUENCE</scope>
    <source>
        <strain evidence="4">MPI-CAGE-AT-0023</strain>
    </source>
</reference>
<evidence type="ECO:0000256" key="2">
    <source>
        <dbReference type="ARBA" id="ARBA00022750"/>
    </source>
</evidence>
<dbReference type="RefSeq" id="XP_046046090.1">
    <property type="nucleotide sequence ID" value="XM_046196001.1"/>
</dbReference>
<gene>
    <name evidence="4" type="ORF">BKA55DRAFT_596874</name>
</gene>
<sequence length="249" mass="27455">MQLVRWVYSNESSPFQSLEHPTYVPTSSAELLHNYTCGVVFTDTVKAGPVVAHKQAVQAATVIPFEFSSDDILGLAFSAINTVEPKKQKTFFDTVLPTLKKKDFGYIDDSKFKGKIAYTPVVSKSHWSMNVSSYAVSKVSFVNSKKHVGEVIVDSGTALVYLPDGVVNDYYSHVKGYKFEQGGSHTFPCNSTIPDFHFKIDSTILSVLGRDVNYTVYDPANRICVGAIATQLNNKYSEDATPKLGFASH</sequence>
<evidence type="ECO:0000259" key="3">
    <source>
        <dbReference type="PROSITE" id="PS51767"/>
    </source>
</evidence>
<organism evidence="4 5">
    <name type="scientific">Fusarium redolens</name>
    <dbReference type="NCBI Taxonomy" id="48865"/>
    <lineage>
        <taxon>Eukaryota</taxon>
        <taxon>Fungi</taxon>
        <taxon>Dikarya</taxon>
        <taxon>Ascomycota</taxon>
        <taxon>Pezizomycotina</taxon>
        <taxon>Sordariomycetes</taxon>
        <taxon>Hypocreomycetidae</taxon>
        <taxon>Hypocreales</taxon>
        <taxon>Nectriaceae</taxon>
        <taxon>Fusarium</taxon>
        <taxon>Fusarium redolens species complex</taxon>
    </lineage>
</organism>
<dbReference type="Proteomes" id="UP000720189">
    <property type="component" value="Unassembled WGS sequence"/>
</dbReference>
<accession>A0A9P9K113</accession>
<dbReference type="SUPFAM" id="SSF50630">
    <property type="entry name" value="Acid proteases"/>
    <property type="match status" value="1"/>
</dbReference>